<dbReference type="GO" id="GO:0003677">
    <property type="term" value="F:DNA binding"/>
    <property type="evidence" value="ECO:0007669"/>
    <property type="project" value="UniProtKB-KW"/>
</dbReference>
<evidence type="ECO:0000256" key="3">
    <source>
        <dbReference type="ARBA" id="ARBA00023163"/>
    </source>
</evidence>
<dbReference type="Proteomes" id="UP001430455">
    <property type="component" value="Unassembled WGS sequence"/>
</dbReference>
<dbReference type="Pfam" id="PF09339">
    <property type="entry name" value="HTH_IclR"/>
    <property type="match status" value="1"/>
</dbReference>
<name>A0AAW4PIP3_9EURY</name>
<dbReference type="InterPro" id="IPR036390">
    <property type="entry name" value="WH_DNA-bd_sf"/>
</dbReference>
<keyword evidence="7" id="KW-1185">Reference proteome</keyword>
<organism evidence="6 7">
    <name type="scientific">Haloarcula nitratireducens</name>
    <dbReference type="NCBI Taxonomy" id="2487749"/>
    <lineage>
        <taxon>Archaea</taxon>
        <taxon>Methanobacteriati</taxon>
        <taxon>Methanobacteriota</taxon>
        <taxon>Stenosarchaea group</taxon>
        <taxon>Halobacteria</taxon>
        <taxon>Halobacteriales</taxon>
        <taxon>Haloarculaceae</taxon>
        <taxon>Haloarcula</taxon>
    </lineage>
</organism>
<dbReference type="InterPro" id="IPR050707">
    <property type="entry name" value="HTH_MetabolicPath_Reg"/>
</dbReference>
<dbReference type="SUPFAM" id="SSF55781">
    <property type="entry name" value="GAF domain-like"/>
    <property type="match status" value="1"/>
</dbReference>
<keyword evidence="1" id="KW-0805">Transcription regulation</keyword>
<dbReference type="InterPro" id="IPR029016">
    <property type="entry name" value="GAF-like_dom_sf"/>
</dbReference>
<reference evidence="6 7" key="1">
    <citation type="submission" date="2021-06" db="EMBL/GenBank/DDBJ databases">
        <title>Halomicroarcula sp. a new haloarchaeum isolated from saline soil.</title>
        <authorList>
            <person name="Duran-Viseras A."/>
            <person name="Sanchez-Porro C."/>
            <person name="Ventosa A."/>
        </authorList>
    </citation>
    <scope>NUCLEOTIDE SEQUENCE [LARGE SCALE GENOMIC DNA]</scope>
    <source>
        <strain evidence="6 7">F27</strain>
    </source>
</reference>
<dbReference type="GO" id="GO:0045892">
    <property type="term" value="P:negative regulation of DNA-templated transcription"/>
    <property type="evidence" value="ECO:0007669"/>
    <property type="project" value="TreeGrafter"/>
</dbReference>
<dbReference type="Pfam" id="PF01614">
    <property type="entry name" value="IclR_C"/>
    <property type="match status" value="1"/>
</dbReference>
<dbReference type="AlphaFoldDB" id="A0AAW4PIP3"/>
<evidence type="ECO:0000313" key="6">
    <source>
        <dbReference type="EMBL" id="MBX0297087.1"/>
    </source>
</evidence>
<feature type="domain" description="HTH iclR-type" evidence="4">
    <location>
        <begin position="12"/>
        <end position="71"/>
    </location>
</feature>
<gene>
    <name evidence="6" type="ORF">EGH23_19605</name>
</gene>
<dbReference type="Gene3D" id="1.10.10.10">
    <property type="entry name" value="Winged helix-like DNA-binding domain superfamily/Winged helix DNA-binding domain"/>
    <property type="match status" value="1"/>
</dbReference>
<dbReference type="PANTHER" id="PTHR30136">
    <property type="entry name" value="HELIX-TURN-HELIX TRANSCRIPTIONAL REGULATOR, ICLR FAMILY"/>
    <property type="match status" value="1"/>
</dbReference>
<keyword evidence="2" id="KW-0238">DNA-binding</keyword>
<dbReference type="InterPro" id="IPR011991">
    <property type="entry name" value="ArsR-like_HTH"/>
</dbReference>
<dbReference type="InterPro" id="IPR001845">
    <property type="entry name" value="HTH_ArsR_DNA-bd_dom"/>
</dbReference>
<proteinExistence type="predicted"/>
<dbReference type="EMBL" id="RKLT01000014">
    <property type="protein sequence ID" value="MBX0297087.1"/>
    <property type="molecule type" value="Genomic_DNA"/>
</dbReference>
<dbReference type="InterPro" id="IPR014757">
    <property type="entry name" value="Tscrpt_reg_IclR_C"/>
</dbReference>
<evidence type="ECO:0000256" key="2">
    <source>
        <dbReference type="ARBA" id="ARBA00023125"/>
    </source>
</evidence>
<evidence type="ECO:0000313" key="7">
    <source>
        <dbReference type="Proteomes" id="UP001430455"/>
    </source>
</evidence>
<evidence type="ECO:0000259" key="4">
    <source>
        <dbReference type="PROSITE" id="PS51077"/>
    </source>
</evidence>
<dbReference type="PANTHER" id="PTHR30136:SF35">
    <property type="entry name" value="HTH-TYPE TRANSCRIPTIONAL REGULATOR RV1719"/>
    <property type="match status" value="1"/>
</dbReference>
<dbReference type="InterPro" id="IPR036388">
    <property type="entry name" value="WH-like_DNA-bd_sf"/>
</dbReference>
<feature type="domain" description="IclR-ED" evidence="5">
    <location>
        <begin position="72"/>
        <end position="256"/>
    </location>
</feature>
<dbReference type="PROSITE" id="PS51077">
    <property type="entry name" value="HTH_ICLR"/>
    <property type="match status" value="1"/>
</dbReference>
<dbReference type="PROSITE" id="PS51078">
    <property type="entry name" value="ICLR_ED"/>
    <property type="match status" value="1"/>
</dbReference>
<protein>
    <submittedName>
        <fullName evidence="6">IclR family transcriptional regulator</fullName>
    </submittedName>
</protein>
<dbReference type="SUPFAM" id="SSF46785">
    <property type="entry name" value="Winged helix' DNA-binding domain"/>
    <property type="match status" value="1"/>
</dbReference>
<dbReference type="InterPro" id="IPR005471">
    <property type="entry name" value="Tscrpt_reg_IclR_N"/>
</dbReference>
<dbReference type="SMART" id="SM00418">
    <property type="entry name" value="HTH_ARSR"/>
    <property type="match status" value="1"/>
</dbReference>
<dbReference type="GO" id="GO:0003700">
    <property type="term" value="F:DNA-binding transcription factor activity"/>
    <property type="evidence" value="ECO:0007669"/>
    <property type="project" value="InterPro"/>
</dbReference>
<accession>A0AAW4PIP3</accession>
<dbReference type="SMART" id="SM00346">
    <property type="entry name" value="HTH_ICLR"/>
    <property type="match status" value="1"/>
</dbReference>
<dbReference type="CDD" id="cd00090">
    <property type="entry name" value="HTH_ARSR"/>
    <property type="match status" value="1"/>
</dbReference>
<comment type="caution">
    <text evidence="6">The sequence shown here is derived from an EMBL/GenBank/DDBJ whole genome shotgun (WGS) entry which is preliminary data.</text>
</comment>
<dbReference type="Gene3D" id="3.30.450.40">
    <property type="match status" value="1"/>
</dbReference>
<dbReference type="RefSeq" id="WP_220581678.1">
    <property type="nucleotide sequence ID" value="NZ_RKLT01000014.1"/>
</dbReference>
<keyword evidence="3" id="KW-0804">Transcription</keyword>
<evidence type="ECO:0000256" key="1">
    <source>
        <dbReference type="ARBA" id="ARBA00023015"/>
    </source>
</evidence>
<sequence length="257" mass="28642">MTEDEPNGAGTIGATETSFAIIERLRESEGERVTALADELELSKSTVHNHLRTLNRLGYVVKEGSTYHLGLRFLDLGDAARARRNLYEVSKQEMDELVSTIDEHGHVMVEEMAQGVYIYQSRTERAVQTDSRIGTTVDLHATAVGKSYLAHLPENRQQELLDQLEFVQRTESTHTDREALESELVDIRQQGYALNDQESFAGMRAVGAPVLGPNERVLAAISVSGPTTRLSGDRYRVELPEKVQETARIIGIRATYS</sequence>
<evidence type="ECO:0000259" key="5">
    <source>
        <dbReference type="PROSITE" id="PS51078"/>
    </source>
</evidence>